<dbReference type="Pfam" id="PF03033">
    <property type="entry name" value="Glyco_transf_28"/>
    <property type="match status" value="1"/>
</dbReference>
<dbReference type="EC" id="2.4.1.227" evidence="10"/>
<accession>A0ABY6YZM4</accession>
<evidence type="ECO:0000313" key="13">
    <source>
        <dbReference type="EMBL" id="WAH35534.1"/>
    </source>
</evidence>
<keyword evidence="4 10" id="KW-0808">Transferase</keyword>
<organism evidence="13 14">
    <name type="scientific">Alicyclobacillus dauci</name>
    <dbReference type="NCBI Taxonomy" id="1475485"/>
    <lineage>
        <taxon>Bacteria</taxon>
        <taxon>Bacillati</taxon>
        <taxon>Bacillota</taxon>
        <taxon>Bacilli</taxon>
        <taxon>Bacillales</taxon>
        <taxon>Alicyclobacillaceae</taxon>
        <taxon>Alicyclobacillus</taxon>
    </lineage>
</organism>
<evidence type="ECO:0000259" key="11">
    <source>
        <dbReference type="Pfam" id="PF03033"/>
    </source>
</evidence>
<dbReference type="PANTHER" id="PTHR21015:SF22">
    <property type="entry name" value="GLYCOSYLTRANSFERASE"/>
    <property type="match status" value="1"/>
</dbReference>
<comment type="caution">
    <text evidence="10">Lacks conserved residue(s) required for the propagation of feature annotation.</text>
</comment>
<evidence type="ECO:0000256" key="10">
    <source>
        <dbReference type="HAMAP-Rule" id="MF_00033"/>
    </source>
</evidence>
<keyword evidence="1 10" id="KW-1003">Cell membrane</keyword>
<dbReference type="InterPro" id="IPR006009">
    <property type="entry name" value="GlcNAc_MurG"/>
</dbReference>
<keyword evidence="3 10" id="KW-0328">Glycosyltransferase</keyword>
<comment type="subcellular location">
    <subcellularLocation>
        <location evidence="10">Cell membrane</location>
        <topology evidence="10">Peripheral membrane protein</topology>
        <orientation evidence="10">Cytoplasmic side</orientation>
    </subcellularLocation>
</comment>
<evidence type="ECO:0000256" key="4">
    <source>
        <dbReference type="ARBA" id="ARBA00022679"/>
    </source>
</evidence>
<evidence type="ECO:0000256" key="1">
    <source>
        <dbReference type="ARBA" id="ARBA00022475"/>
    </source>
</evidence>
<keyword evidence="6 10" id="KW-0573">Peptidoglycan synthesis</keyword>
<evidence type="ECO:0000256" key="9">
    <source>
        <dbReference type="ARBA" id="ARBA00023316"/>
    </source>
</evidence>
<comment type="catalytic activity">
    <reaction evidence="10">
        <text>di-trans,octa-cis-undecaprenyl diphospho-N-acetyl-alpha-D-muramoyl-L-alanyl-D-glutamyl-meso-2,6-diaminopimeloyl-D-alanyl-D-alanine + UDP-N-acetyl-alpha-D-glucosamine = di-trans,octa-cis-undecaprenyl diphospho-[N-acetyl-alpha-D-glucosaminyl-(1-&gt;4)]-N-acetyl-alpha-D-muramoyl-L-alanyl-D-glutamyl-meso-2,6-diaminopimeloyl-D-alanyl-D-alanine + UDP + H(+)</text>
        <dbReference type="Rhea" id="RHEA:31227"/>
        <dbReference type="ChEBI" id="CHEBI:15378"/>
        <dbReference type="ChEBI" id="CHEBI:57705"/>
        <dbReference type="ChEBI" id="CHEBI:58223"/>
        <dbReference type="ChEBI" id="CHEBI:61387"/>
        <dbReference type="ChEBI" id="CHEBI:61388"/>
        <dbReference type="EC" id="2.4.1.227"/>
    </reaction>
</comment>
<dbReference type="InterPro" id="IPR007235">
    <property type="entry name" value="Glyco_trans_28_C"/>
</dbReference>
<sequence length="367" mass="40837">MKVVFTGGGTGGHIYPALSLWHYMQSQPGAWEAHYIGTREGLEQSIVGKTDIPFEEVEAAGLRRQVSLSALRTLVKTARGYFQAKRLLKQWKPDVVVGTGGFVTLPVIFAAHALRIPSVVWEGNARPGLTNQLCARRTNAVAISFEGSERFFSKAKRVVLTGNPRGSEVLQIDTRAKREALDNYRILRDQKVVLIFTGSRGSESVNDVITKLLPRFAEHDDWRVIFVTGERHYDQIAASLHDLPRHVTVHPFLYDMPSLLPHVDLVISRAGSSTLAEVCSLGIASILIPSPYVTANHQEENAKRLVDKGAASMIREADLTEDRLWEAIETRMHDDALSEMKACAKANGMPDAVNRFYQIVQEVARKK</sequence>
<evidence type="ECO:0000313" key="14">
    <source>
        <dbReference type="Proteomes" id="UP001164803"/>
    </source>
</evidence>
<comment type="similarity">
    <text evidence="10">Belongs to the glycosyltransferase 28 family. MurG subfamily.</text>
</comment>
<reference evidence="13" key="1">
    <citation type="submission" date="2022-08" db="EMBL/GenBank/DDBJ databases">
        <title>Alicyclobacillus dauci DSM2870, complete genome.</title>
        <authorList>
            <person name="Wang Q."/>
            <person name="Cai R."/>
            <person name="Wang Z."/>
        </authorList>
    </citation>
    <scope>NUCLEOTIDE SEQUENCE</scope>
    <source>
        <strain evidence="13">DSM 28700</strain>
    </source>
</reference>
<comment type="function">
    <text evidence="10">Cell wall formation. Catalyzes the transfer of a GlcNAc subunit on undecaprenyl-pyrophosphoryl-MurNAc-pentapeptide (lipid intermediate I) to form undecaprenyl-pyrophosphoryl-MurNAc-(pentapeptide)GlcNAc (lipid intermediate II).</text>
</comment>
<keyword evidence="14" id="KW-1185">Reference proteome</keyword>
<dbReference type="CDD" id="cd03785">
    <property type="entry name" value="GT28_MurG"/>
    <property type="match status" value="1"/>
</dbReference>
<evidence type="ECO:0000256" key="3">
    <source>
        <dbReference type="ARBA" id="ARBA00022676"/>
    </source>
</evidence>
<dbReference type="InterPro" id="IPR004276">
    <property type="entry name" value="GlycoTrans_28_N"/>
</dbReference>
<evidence type="ECO:0000256" key="8">
    <source>
        <dbReference type="ARBA" id="ARBA00023306"/>
    </source>
</evidence>
<dbReference type="HAMAP" id="MF_00033">
    <property type="entry name" value="MurG"/>
    <property type="match status" value="1"/>
</dbReference>
<dbReference type="Gene3D" id="3.40.50.2000">
    <property type="entry name" value="Glycogen Phosphorylase B"/>
    <property type="match status" value="2"/>
</dbReference>
<gene>
    <name evidence="10 13" type="primary">murG</name>
    <name evidence="13" type="ORF">NZD86_14690</name>
</gene>
<keyword evidence="5 10" id="KW-0133">Cell shape</keyword>
<protein>
    <recommendedName>
        <fullName evidence="10">UDP-N-acetylglucosamine--N-acetylmuramyl-(pentapeptide) pyrophosphoryl-undecaprenol N-acetylglucosamine transferase</fullName>
        <ecNumber evidence="10">2.4.1.227</ecNumber>
    </recommendedName>
    <alternativeName>
        <fullName evidence="10">Undecaprenyl-PP-MurNAc-pentapeptide-UDPGlcNAc GlcNAc transferase</fullName>
    </alternativeName>
</protein>
<feature type="binding site" evidence="10">
    <location>
        <begin position="10"/>
        <end position="12"/>
    </location>
    <ligand>
        <name>UDP-N-acetyl-alpha-D-glucosamine</name>
        <dbReference type="ChEBI" id="CHEBI:57705"/>
    </ligand>
</feature>
<dbReference type="SUPFAM" id="SSF53756">
    <property type="entry name" value="UDP-Glycosyltransferase/glycogen phosphorylase"/>
    <property type="match status" value="1"/>
</dbReference>
<dbReference type="Proteomes" id="UP001164803">
    <property type="component" value="Chromosome"/>
</dbReference>
<keyword evidence="9 10" id="KW-0961">Cell wall biogenesis/degradation</keyword>
<evidence type="ECO:0000256" key="5">
    <source>
        <dbReference type="ARBA" id="ARBA00022960"/>
    </source>
</evidence>
<evidence type="ECO:0000259" key="12">
    <source>
        <dbReference type="Pfam" id="PF04101"/>
    </source>
</evidence>
<proteinExistence type="inferred from homology"/>
<evidence type="ECO:0000256" key="7">
    <source>
        <dbReference type="ARBA" id="ARBA00023136"/>
    </source>
</evidence>
<keyword evidence="7 10" id="KW-0472">Membrane</keyword>
<dbReference type="EMBL" id="CP104064">
    <property type="protein sequence ID" value="WAH35534.1"/>
    <property type="molecule type" value="Genomic_DNA"/>
</dbReference>
<feature type="binding site" evidence="10">
    <location>
        <position position="199"/>
    </location>
    <ligand>
        <name>UDP-N-acetyl-alpha-D-glucosamine</name>
        <dbReference type="ChEBI" id="CHEBI:57705"/>
    </ligand>
</feature>
<feature type="domain" description="Glycosyl transferase family 28 C-terminal" evidence="12">
    <location>
        <begin position="192"/>
        <end position="355"/>
    </location>
</feature>
<feature type="domain" description="Glycosyltransferase family 28 N-terminal" evidence="11">
    <location>
        <begin position="3"/>
        <end position="143"/>
    </location>
</feature>
<dbReference type="NCBIfam" id="TIGR01133">
    <property type="entry name" value="murG"/>
    <property type="match status" value="1"/>
</dbReference>
<name>A0ABY6YZM4_9BACL</name>
<keyword evidence="8 10" id="KW-0131">Cell cycle</keyword>
<dbReference type="Pfam" id="PF04101">
    <property type="entry name" value="Glyco_tran_28_C"/>
    <property type="match status" value="1"/>
</dbReference>
<dbReference type="PANTHER" id="PTHR21015">
    <property type="entry name" value="UDP-N-ACETYLGLUCOSAMINE--N-ACETYLMURAMYL-(PENTAPEPTIDE) PYROPHOSPHORYL-UNDECAPRENOL N-ACETYLGLUCOSAMINE TRANSFERASE 1"/>
    <property type="match status" value="1"/>
</dbReference>
<dbReference type="RefSeq" id="WP_268042817.1">
    <property type="nucleotide sequence ID" value="NZ_CP104064.1"/>
</dbReference>
<feature type="binding site" evidence="10">
    <location>
        <position position="124"/>
    </location>
    <ligand>
        <name>UDP-N-acetyl-alpha-D-glucosamine</name>
        <dbReference type="ChEBI" id="CHEBI:57705"/>
    </ligand>
</feature>
<keyword evidence="2 10" id="KW-0132">Cell division</keyword>
<evidence type="ECO:0000256" key="6">
    <source>
        <dbReference type="ARBA" id="ARBA00022984"/>
    </source>
</evidence>
<evidence type="ECO:0000256" key="2">
    <source>
        <dbReference type="ARBA" id="ARBA00022618"/>
    </source>
</evidence>
<feature type="binding site" evidence="10">
    <location>
        <position position="298"/>
    </location>
    <ligand>
        <name>UDP-N-acetyl-alpha-D-glucosamine</name>
        <dbReference type="ChEBI" id="CHEBI:57705"/>
    </ligand>
</feature>
<comment type="pathway">
    <text evidence="10">Cell wall biogenesis; peptidoglycan biosynthesis.</text>
</comment>
<dbReference type="GO" id="GO:0016757">
    <property type="term" value="F:glycosyltransferase activity"/>
    <property type="evidence" value="ECO:0007669"/>
    <property type="project" value="UniProtKB-KW"/>
</dbReference>